<organism evidence="2 3">
    <name type="scientific">Synaphobranchus kaupii</name>
    <name type="common">Kaup's arrowtooth eel</name>
    <dbReference type="NCBI Taxonomy" id="118154"/>
    <lineage>
        <taxon>Eukaryota</taxon>
        <taxon>Metazoa</taxon>
        <taxon>Chordata</taxon>
        <taxon>Craniata</taxon>
        <taxon>Vertebrata</taxon>
        <taxon>Euteleostomi</taxon>
        <taxon>Actinopterygii</taxon>
        <taxon>Neopterygii</taxon>
        <taxon>Teleostei</taxon>
        <taxon>Anguilliformes</taxon>
        <taxon>Synaphobranchidae</taxon>
        <taxon>Synaphobranchus</taxon>
    </lineage>
</organism>
<proteinExistence type="predicted"/>
<keyword evidence="3" id="KW-1185">Reference proteome</keyword>
<accession>A0A9Q1ENA4</accession>
<evidence type="ECO:0000313" key="3">
    <source>
        <dbReference type="Proteomes" id="UP001152622"/>
    </source>
</evidence>
<evidence type="ECO:0000256" key="1">
    <source>
        <dbReference type="SAM" id="MobiDB-lite"/>
    </source>
</evidence>
<comment type="caution">
    <text evidence="2">The sequence shown here is derived from an EMBL/GenBank/DDBJ whole genome shotgun (WGS) entry which is preliminary data.</text>
</comment>
<reference evidence="2" key="1">
    <citation type="journal article" date="2023" name="Science">
        <title>Genome structures resolve the early diversification of teleost fishes.</title>
        <authorList>
            <person name="Parey E."/>
            <person name="Louis A."/>
            <person name="Montfort J."/>
            <person name="Bouchez O."/>
            <person name="Roques C."/>
            <person name="Iampietro C."/>
            <person name="Lluch J."/>
            <person name="Castinel A."/>
            <person name="Donnadieu C."/>
            <person name="Desvignes T."/>
            <person name="Floi Bucao C."/>
            <person name="Jouanno E."/>
            <person name="Wen M."/>
            <person name="Mejri S."/>
            <person name="Dirks R."/>
            <person name="Jansen H."/>
            <person name="Henkel C."/>
            <person name="Chen W.J."/>
            <person name="Zahm M."/>
            <person name="Cabau C."/>
            <person name="Klopp C."/>
            <person name="Thompson A.W."/>
            <person name="Robinson-Rechavi M."/>
            <person name="Braasch I."/>
            <person name="Lecointre G."/>
            <person name="Bobe J."/>
            <person name="Postlethwait J.H."/>
            <person name="Berthelot C."/>
            <person name="Roest Crollius H."/>
            <person name="Guiguen Y."/>
        </authorList>
    </citation>
    <scope>NUCLEOTIDE SEQUENCE</scope>
    <source>
        <strain evidence="2">WJC10195</strain>
    </source>
</reference>
<dbReference type="OrthoDB" id="8976689at2759"/>
<feature type="region of interest" description="Disordered" evidence="1">
    <location>
        <begin position="1"/>
        <end position="47"/>
    </location>
</feature>
<feature type="compositionally biased region" description="Polar residues" evidence="1">
    <location>
        <begin position="62"/>
        <end position="74"/>
    </location>
</feature>
<gene>
    <name evidence="2" type="ORF">SKAU_G00342040</name>
</gene>
<dbReference type="EMBL" id="JAINUF010000015">
    <property type="protein sequence ID" value="KAJ8341913.1"/>
    <property type="molecule type" value="Genomic_DNA"/>
</dbReference>
<dbReference type="AlphaFoldDB" id="A0A9Q1ENA4"/>
<evidence type="ECO:0000313" key="2">
    <source>
        <dbReference type="EMBL" id="KAJ8341913.1"/>
    </source>
</evidence>
<dbReference type="Proteomes" id="UP001152622">
    <property type="component" value="Chromosome 15"/>
</dbReference>
<name>A0A9Q1ENA4_SYNKA</name>
<sequence length="198" mass="21921">MGAREPISKAKTDQQVPGAAGNSGDLPEPQNIGLLDRASQHHNSGRSHEAWPLLSMLAKRGYSQTAPQLTQRSCLTGKMSPPRLTNKTPPNPKTSGSWIKPPSTTTLGEGRWETGWTSAEKTEGLANSQRLVILHEIDQQPCCHLYHQVGHEPPLYQLTHERLIHESQATQPPLVMLAFQRMINRALGNNSSRHEYVS</sequence>
<feature type="compositionally biased region" description="Basic and acidic residues" evidence="1">
    <location>
        <begin position="1"/>
        <end position="12"/>
    </location>
</feature>
<feature type="region of interest" description="Disordered" evidence="1">
    <location>
        <begin position="62"/>
        <end position="110"/>
    </location>
</feature>
<protein>
    <submittedName>
        <fullName evidence="2">Uncharacterized protein</fullName>
    </submittedName>
</protein>
<feature type="compositionally biased region" description="Polar residues" evidence="1">
    <location>
        <begin position="83"/>
        <end position="107"/>
    </location>
</feature>